<proteinExistence type="predicted"/>
<evidence type="ECO:0000313" key="2">
    <source>
        <dbReference type="EMBL" id="KAF7827153.1"/>
    </source>
</evidence>
<feature type="domain" description="RNase H type-1" evidence="1">
    <location>
        <begin position="278"/>
        <end position="407"/>
    </location>
</feature>
<dbReference type="InterPro" id="IPR026960">
    <property type="entry name" value="RVT-Znf"/>
</dbReference>
<dbReference type="Proteomes" id="UP000634136">
    <property type="component" value="Unassembled WGS sequence"/>
</dbReference>
<protein>
    <submittedName>
        <fullName evidence="2">Putative ribonuclease H protein At1g65750 family</fullName>
    </submittedName>
</protein>
<dbReference type="SUPFAM" id="SSF53098">
    <property type="entry name" value="Ribonuclease H-like"/>
    <property type="match status" value="1"/>
</dbReference>
<dbReference type="PANTHER" id="PTHR47723:SF19">
    <property type="entry name" value="POLYNUCLEOTIDYL TRANSFERASE, RIBONUCLEASE H-LIKE SUPERFAMILY PROTEIN"/>
    <property type="match status" value="1"/>
</dbReference>
<dbReference type="InterPro" id="IPR002156">
    <property type="entry name" value="RNaseH_domain"/>
</dbReference>
<comment type="caution">
    <text evidence="2">The sequence shown here is derived from an EMBL/GenBank/DDBJ whole genome shotgun (WGS) entry which is preliminary data.</text>
</comment>
<dbReference type="GO" id="GO:0003676">
    <property type="term" value="F:nucleic acid binding"/>
    <property type="evidence" value="ECO:0007669"/>
    <property type="project" value="InterPro"/>
</dbReference>
<dbReference type="OrthoDB" id="685750at2759"/>
<evidence type="ECO:0000313" key="3">
    <source>
        <dbReference type="Proteomes" id="UP000634136"/>
    </source>
</evidence>
<sequence length="424" mass="48301">MHGRRVVRCGSDLIPKDKKRCDGSYVWSGICNVWSKVELGTRWIIGDGNYTKFWRDRWVPNCPLLMDVIVNHPDMRNLDEVVCDYVSDGLWDIGKLRCWFDEDTIKKIVVVPVPVSEAGADKVTWRLNSNGRFSVSSAYFMENEQGSEVESKFWRMVWRWHGPQKFKSFLWLFSKDKLYTNLCRFSRRVSGDLLCPRCNLHSKSSLHAIRDCEGIRSLWLSLRNKFVFEGNRGDLNKLYWDILLRSREISNVWKGEGANQKKEGAKVSTKIVSWEPPSPRWCKLNVDGSVKEDGLASCGGVLRDCSGAWLQGFICNIGTCRVVDSELRGILEGLNVAWNHGCRKVCIETDSQLAVNMVANGVEETHCATPLVERIRRYLKRRWIVEIMHIYREANKVADFLAVSGHGAPLGLQLLASPPSEAGG</sequence>
<dbReference type="InterPro" id="IPR053151">
    <property type="entry name" value="RNase_H-like"/>
</dbReference>
<dbReference type="CDD" id="cd06222">
    <property type="entry name" value="RNase_H_like"/>
    <property type="match status" value="1"/>
</dbReference>
<dbReference type="InterPro" id="IPR044730">
    <property type="entry name" value="RNase_H-like_dom_plant"/>
</dbReference>
<accession>A0A834TRT4</accession>
<dbReference type="EMBL" id="JAAIUW010000006">
    <property type="protein sequence ID" value="KAF7827153.1"/>
    <property type="molecule type" value="Genomic_DNA"/>
</dbReference>
<dbReference type="AlphaFoldDB" id="A0A834TRT4"/>
<dbReference type="Pfam" id="PF13456">
    <property type="entry name" value="RVT_3"/>
    <property type="match status" value="1"/>
</dbReference>
<dbReference type="PROSITE" id="PS50879">
    <property type="entry name" value="RNASE_H_1"/>
    <property type="match status" value="1"/>
</dbReference>
<dbReference type="Pfam" id="PF13966">
    <property type="entry name" value="zf-RVT"/>
    <property type="match status" value="1"/>
</dbReference>
<keyword evidence="3" id="KW-1185">Reference proteome</keyword>
<organism evidence="2 3">
    <name type="scientific">Senna tora</name>
    <dbReference type="NCBI Taxonomy" id="362788"/>
    <lineage>
        <taxon>Eukaryota</taxon>
        <taxon>Viridiplantae</taxon>
        <taxon>Streptophyta</taxon>
        <taxon>Embryophyta</taxon>
        <taxon>Tracheophyta</taxon>
        <taxon>Spermatophyta</taxon>
        <taxon>Magnoliopsida</taxon>
        <taxon>eudicotyledons</taxon>
        <taxon>Gunneridae</taxon>
        <taxon>Pentapetalae</taxon>
        <taxon>rosids</taxon>
        <taxon>fabids</taxon>
        <taxon>Fabales</taxon>
        <taxon>Fabaceae</taxon>
        <taxon>Caesalpinioideae</taxon>
        <taxon>Cassia clade</taxon>
        <taxon>Senna</taxon>
    </lineage>
</organism>
<dbReference type="PANTHER" id="PTHR47723">
    <property type="entry name" value="OS05G0353850 PROTEIN"/>
    <property type="match status" value="1"/>
</dbReference>
<dbReference type="InterPro" id="IPR036397">
    <property type="entry name" value="RNaseH_sf"/>
</dbReference>
<gene>
    <name evidence="2" type="ORF">G2W53_018317</name>
</gene>
<name>A0A834TRT4_9FABA</name>
<dbReference type="InterPro" id="IPR012337">
    <property type="entry name" value="RNaseH-like_sf"/>
</dbReference>
<dbReference type="GO" id="GO:0004523">
    <property type="term" value="F:RNA-DNA hybrid ribonuclease activity"/>
    <property type="evidence" value="ECO:0007669"/>
    <property type="project" value="InterPro"/>
</dbReference>
<evidence type="ECO:0000259" key="1">
    <source>
        <dbReference type="PROSITE" id="PS50879"/>
    </source>
</evidence>
<reference evidence="2" key="1">
    <citation type="submission" date="2020-09" db="EMBL/GenBank/DDBJ databases">
        <title>Genome-Enabled Discovery of Anthraquinone Biosynthesis in Senna tora.</title>
        <authorList>
            <person name="Kang S.-H."/>
            <person name="Pandey R.P."/>
            <person name="Lee C.-M."/>
            <person name="Sim J.-S."/>
            <person name="Jeong J.-T."/>
            <person name="Choi B.-S."/>
            <person name="Jung M."/>
            <person name="Ginzburg D."/>
            <person name="Zhao K."/>
            <person name="Won S.Y."/>
            <person name="Oh T.-J."/>
            <person name="Yu Y."/>
            <person name="Kim N.-H."/>
            <person name="Lee O.R."/>
            <person name="Lee T.-H."/>
            <person name="Bashyal P."/>
            <person name="Kim T.-S."/>
            <person name="Lee W.-H."/>
            <person name="Kawkins C."/>
            <person name="Kim C.-K."/>
            <person name="Kim J.S."/>
            <person name="Ahn B.O."/>
            <person name="Rhee S.Y."/>
            <person name="Sohng J.K."/>
        </authorList>
    </citation>
    <scope>NUCLEOTIDE SEQUENCE</scope>
    <source>
        <tissue evidence="2">Leaf</tissue>
    </source>
</reference>
<dbReference type="Gene3D" id="3.30.420.10">
    <property type="entry name" value="Ribonuclease H-like superfamily/Ribonuclease H"/>
    <property type="match status" value="1"/>
</dbReference>